<evidence type="ECO:0000313" key="2">
    <source>
        <dbReference type="Proteomes" id="UP000694551"/>
    </source>
</evidence>
<reference evidence="1" key="2">
    <citation type="submission" date="2025-09" db="UniProtKB">
        <authorList>
            <consortium name="Ensembl"/>
        </authorList>
    </citation>
    <scope>IDENTIFICATION</scope>
</reference>
<dbReference type="AlphaFoldDB" id="A0A8D0EHH4"/>
<accession>A0A8D0EHH4</accession>
<protein>
    <submittedName>
        <fullName evidence="1">Uncharacterized protein</fullName>
    </submittedName>
</protein>
<reference evidence="1" key="1">
    <citation type="submission" date="2025-08" db="UniProtKB">
        <authorList>
            <consortium name="Ensembl"/>
        </authorList>
    </citation>
    <scope>IDENTIFICATION</scope>
</reference>
<proteinExistence type="predicted"/>
<keyword evidence="2" id="KW-1185">Reference proteome</keyword>
<name>A0A8D0EHH4_STROC</name>
<dbReference type="Ensembl" id="ENSSOCT00000000769.1">
    <property type="protein sequence ID" value="ENSSOCP00000000750.1"/>
    <property type="gene ID" value="ENSSOCG00000000607.1"/>
</dbReference>
<sequence length="62" mass="6856">RVPQVLLNTEETVELYRELSQHPGLSTACLGPDFCRQYLIFHDGASIVYSGPAGTCSEIKDE</sequence>
<evidence type="ECO:0000313" key="1">
    <source>
        <dbReference type="Ensembl" id="ENSSOCP00000000750.1"/>
    </source>
</evidence>
<organism evidence="1 2">
    <name type="scientific">Strix occidentalis caurina</name>
    <name type="common">northern spotted owl</name>
    <dbReference type="NCBI Taxonomy" id="311401"/>
    <lineage>
        <taxon>Eukaryota</taxon>
        <taxon>Metazoa</taxon>
        <taxon>Chordata</taxon>
        <taxon>Craniata</taxon>
        <taxon>Vertebrata</taxon>
        <taxon>Euteleostomi</taxon>
        <taxon>Archelosauria</taxon>
        <taxon>Archosauria</taxon>
        <taxon>Dinosauria</taxon>
        <taxon>Saurischia</taxon>
        <taxon>Theropoda</taxon>
        <taxon>Coelurosauria</taxon>
        <taxon>Aves</taxon>
        <taxon>Neognathae</taxon>
        <taxon>Neoaves</taxon>
        <taxon>Telluraves</taxon>
        <taxon>Strigiformes</taxon>
        <taxon>Strigidae</taxon>
        <taxon>Strix</taxon>
    </lineage>
</organism>
<dbReference type="Proteomes" id="UP000694551">
    <property type="component" value="Unplaced"/>
</dbReference>